<dbReference type="InterPro" id="IPR036397">
    <property type="entry name" value="RNaseH_sf"/>
</dbReference>
<dbReference type="Gene3D" id="3.30.420.10">
    <property type="entry name" value="Ribonuclease H-like superfamily/Ribonuclease H"/>
    <property type="match status" value="1"/>
</dbReference>
<keyword evidence="4" id="KW-1185">Reference proteome</keyword>
<name>C5LE21_PERM5</name>
<dbReference type="Proteomes" id="UP000007800">
    <property type="component" value="Unassembled WGS sequence"/>
</dbReference>
<dbReference type="Pfam" id="PF00075">
    <property type="entry name" value="RNase_H"/>
    <property type="match status" value="1"/>
</dbReference>
<sequence length="164" mass="17743">MGSTGAAFISVSPTGRQTACSYKLHPDCSIFQAELSAVDKAIAFAMATAEEYGPSTEVIILSDSQVVLKSLTPAKQTALSIAIRRRYQHCEASGIYVTFAWVGAHFGVHYNERMDELANEGRSRGVPEDIPLPETATKQILSRSKPGEPLNRPVTTRSESTINA</sequence>
<dbReference type="SUPFAM" id="SSF53098">
    <property type="entry name" value="Ribonuclease H-like"/>
    <property type="match status" value="1"/>
</dbReference>
<feature type="compositionally biased region" description="Polar residues" evidence="1">
    <location>
        <begin position="153"/>
        <end position="164"/>
    </location>
</feature>
<feature type="domain" description="RNase H type-1" evidence="2">
    <location>
        <begin position="1"/>
        <end position="123"/>
    </location>
</feature>
<dbReference type="EMBL" id="GG681098">
    <property type="protein sequence ID" value="EER05019.1"/>
    <property type="molecule type" value="Genomic_DNA"/>
</dbReference>
<dbReference type="InParanoid" id="C5LE21"/>
<dbReference type="CDD" id="cd09276">
    <property type="entry name" value="Rnase_HI_RT_non_LTR"/>
    <property type="match status" value="1"/>
</dbReference>
<dbReference type="InterPro" id="IPR012337">
    <property type="entry name" value="RNaseH-like_sf"/>
</dbReference>
<dbReference type="GeneID" id="9050550"/>
<feature type="region of interest" description="Disordered" evidence="1">
    <location>
        <begin position="120"/>
        <end position="164"/>
    </location>
</feature>
<dbReference type="GO" id="GO:0003676">
    <property type="term" value="F:nucleic acid binding"/>
    <property type="evidence" value="ECO:0007669"/>
    <property type="project" value="InterPro"/>
</dbReference>
<dbReference type="GO" id="GO:0004523">
    <property type="term" value="F:RNA-DNA hybrid ribonuclease activity"/>
    <property type="evidence" value="ECO:0007669"/>
    <property type="project" value="InterPro"/>
</dbReference>
<evidence type="ECO:0000313" key="3">
    <source>
        <dbReference type="EMBL" id="EER05019.1"/>
    </source>
</evidence>
<reference evidence="3 4" key="1">
    <citation type="submission" date="2008-07" db="EMBL/GenBank/DDBJ databases">
        <authorList>
            <person name="El-Sayed N."/>
            <person name="Caler E."/>
            <person name="Inman J."/>
            <person name="Amedeo P."/>
            <person name="Hass B."/>
            <person name="Wortman J."/>
        </authorList>
    </citation>
    <scope>NUCLEOTIDE SEQUENCE [LARGE SCALE GENOMIC DNA]</scope>
    <source>
        <strain evidence="4">ATCC 50983 / TXsc</strain>
    </source>
</reference>
<dbReference type="PROSITE" id="PS50879">
    <property type="entry name" value="RNASE_H_1"/>
    <property type="match status" value="1"/>
</dbReference>
<dbReference type="RefSeq" id="XP_002773203.1">
    <property type="nucleotide sequence ID" value="XM_002773157.1"/>
</dbReference>
<evidence type="ECO:0000256" key="1">
    <source>
        <dbReference type="SAM" id="MobiDB-lite"/>
    </source>
</evidence>
<accession>C5LE21</accession>
<gene>
    <name evidence="3" type="ORF">Pmar_PMAR009197</name>
</gene>
<dbReference type="AlphaFoldDB" id="C5LE21"/>
<evidence type="ECO:0000259" key="2">
    <source>
        <dbReference type="PROSITE" id="PS50879"/>
    </source>
</evidence>
<dbReference type="OrthoDB" id="411823at2759"/>
<protein>
    <recommendedName>
        <fullName evidence="2">RNase H type-1 domain-containing protein</fullName>
    </recommendedName>
</protein>
<organism evidence="4">
    <name type="scientific">Perkinsus marinus (strain ATCC 50983 / TXsc)</name>
    <dbReference type="NCBI Taxonomy" id="423536"/>
    <lineage>
        <taxon>Eukaryota</taxon>
        <taxon>Sar</taxon>
        <taxon>Alveolata</taxon>
        <taxon>Perkinsozoa</taxon>
        <taxon>Perkinsea</taxon>
        <taxon>Perkinsida</taxon>
        <taxon>Perkinsidae</taxon>
        <taxon>Perkinsus</taxon>
    </lineage>
</organism>
<proteinExistence type="predicted"/>
<evidence type="ECO:0000313" key="4">
    <source>
        <dbReference type="Proteomes" id="UP000007800"/>
    </source>
</evidence>
<dbReference type="InterPro" id="IPR002156">
    <property type="entry name" value="RNaseH_domain"/>
</dbReference>